<dbReference type="SUPFAM" id="SSF55729">
    <property type="entry name" value="Acyl-CoA N-acyltransferases (Nat)"/>
    <property type="match status" value="1"/>
</dbReference>
<evidence type="ECO:0000256" key="1">
    <source>
        <dbReference type="ARBA" id="ARBA00022679"/>
    </source>
</evidence>
<proteinExistence type="predicted"/>
<dbReference type="GO" id="GO:0016746">
    <property type="term" value="F:acyltransferase activity"/>
    <property type="evidence" value="ECO:0007669"/>
    <property type="project" value="UniProtKB-KW"/>
</dbReference>
<evidence type="ECO:0000256" key="2">
    <source>
        <dbReference type="ARBA" id="ARBA00023315"/>
    </source>
</evidence>
<dbReference type="InterPro" id="IPR000182">
    <property type="entry name" value="GNAT_dom"/>
</dbReference>
<evidence type="ECO:0000313" key="4">
    <source>
        <dbReference type="EMBL" id="MDP9825909.1"/>
    </source>
</evidence>
<protein>
    <submittedName>
        <fullName evidence="4">Acetyltransferase</fullName>
        <ecNumber evidence="4">2.3.1.-</ecNumber>
    </submittedName>
</protein>
<keyword evidence="2 4" id="KW-0012">Acyltransferase</keyword>
<name>A0ABT9NZQ1_9ACTN</name>
<dbReference type="Gene3D" id="3.40.630.30">
    <property type="match status" value="1"/>
</dbReference>
<dbReference type="CDD" id="cd04301">
    <property type="entry name" value="NAT_SF"/>
    <property type="match status" value="1"/>
</dbReference>
<dbReference type="InterPro" id="IPR050832">
    <property type="entry name" value="Bact_Acetyltransf"/>
</dbReference>
<dbReference type="EC" id="2.3.1.-" evidence="4"/>
<dbReference type="InterPro" id="IPR016181">
    <property type="entry name" value="Acyl_CoA_acyltransferase"/>
</dbReference>
<sequence>MNLVVEPARPEDAADVSRLLSDYLTRTELEKSAHGLDVPEELPERYRREIDHPAELLEHTLVARQPPRTIGLVIMRNNEIKRLWVDEQARGTGAGRALVEAALTKAAPGPVTLTVWDWRTAPIRLYRSLGFEVSPSWDAREHLICLTYPSR</sequence>
<comment type="caution">
    <text evidence="4">The sequence shown here is derived from an EMBL/GenBank/DDBJ whole genome shotgun (WGS) entry which is preliminary data.</text>
</comment>
<keyword evidence="5" id="KW-1185">Reference proteome</keyword>
<dbReference type="EMBL" id="JAUSQZ010000001">
    <property type="protein sequence ID" value="MDP9825909.1"/>
    <property type="molecule type" value="Genomic_DNA"/>
</dbReference>
<dbReference type="RefSeq" id="WP_307240182.1">
    <property type="nucleotide sequence ID" value="NZ_JAUSQZ010000001.1"/>
</dbReference>
<evidence type="ECO:0000259" key="3">
    <source>
        <dbReference type="PROSITE" id="PS51186"/>
    </source>
</evidence>
<feature type="domain" description="N-acetyltransferase" evidence="3">
    <location>
        <begin position="3"/>
        <end position="151"/>
    </location>
</feature>
<dbReference type="PROSITE" id="PS51186">
    <property type="entry name" value="GNAT"/>
    <property type="match status" value="1"/>
</dbReference>
<dbReference type="PANTHER" id="PTHR43877">
    <property type="entry name" value="AMINOALKYLPHOSPHONATE N-ACETYLTRANSFERASE-RELATED-RELATED"/>
    <property type="match status" value="1"/>
</dbReference>
<organism evidence="4 5">
    <name type="scientific">Kineosporia succinea</name>
    <dbReference type="NCBI Taxonomy" id="84632"/>
    <lineage>
        <taxon>Bacteria</taxon>
        <taxon>Bacillati</taxon>
        <taxon>Actinomycetota</taxon>
        <taxon>Actinomycetes</taxon>
        <taxon>Kineosporiales</taxon>
        <taxon>Kineosporiaceae</taxon>
        <taxon>Kineosporia</taxon>
    </lineage>
</organism>
<dbReference type="Proteomes" id="UP001235712">
    <property type="component" value="Unassembled WGS sequence"/>
</dbReference>
<dbReference type="Pfam" id="PF13508">
    <property type="entry name" value="Acetyltransf_7"/>
    <property type="match status" value="1"/>
</dbReference>
<reference evidence="4 5" key="1">
    <citation type="submission" date="2023-07" db="EMBL/GenBank/DDBJ databases">
        <title>Sequencing the genomes of 1000 actinobacteria strains.</title>
        <authorList>
            <person name="Klenk H.-P."/>
        </authorList>
    </citation>
    <scope>NUCLEOTIDE SEQUENCE [LARGE SCALE GENOMIC DNA]</scope>
    <source>
        <strain evidence="4 5">DSM 44388</strain>
    </source>
</reference>
<accession>A0ABT9NZQ1</accession>
<gene>
    <name evidence="4" type="ORF">J2S57_001658</name>
</gene>
<evidence type="ECO:0000313" key="5">
    <source>
        <dbReference type="Proteomes" id="UP001235712"/>
    </source>
</evidence>
<keyword evidence="1 4" id="KW-0808">Transferase</keyword>